<keyword evidence="3" id="KW-0051">Antiviral defense</keyword>
<dbReference type="InterPro" id="IPR049435">
    <property type="entry name" value="Cas_Cas6_C"/>
</dbReference>
<keyword evidence="9" id="KW-1185">Reference proteome</keyword>
<evidence type="ECO:0000313" key="9">
    <source>
        <dbReference type="Proteomes" id="UP000002881"/>
    </source>
</evidence>
<dbReference type="Proteomes" id="UP000002881">
    <property type="component" value="Chromosome"/>
</dbReference>
<proteinExistence type="inferred from homology"/>
<feature type="site" description="Transition state stabilizer" evidence="5">
    <location>
        <position position="55"/>
    </location>
</feature>
<dbReference type="GO" id="GO:0003723">
    <property type="term" value="F:RNA binding"/>
    <property type="evidence" value="ECO:0007669"/>
    <property type="project" value="UniProtKB-KW"/>
</dbReference>
<evidence type="ECO:0000259" key="7">
    <source>
        <dbReference type="Pfam" id="PF01881"/>
    </source>
</evidence>
<evidence type="ECO:0000256" key="3">
    <source>
        <dbReference type="ARBA" id="ARBA00023118"/>
    </source>
</evidence>
<dbReference type="GeneID" id="87107420"/>
<evidence type="ECO:0000256" key="6">
    <source>
        <dbReference type="PIRSR" id="PIRSR005054-50"/>
    </source>
</evidence>
<dbReference type="CDD" id="cd21140">
    <property type="entry name" value="Cas6_I-like"/>
    <property type="match status" value="1"/>
</dbReference>
<dbReference type="PIRSF" id="PIRSF005054">
    <property type="entry name" value="PF1131"/>
    <property type="match status" value="1"/>
</dbReference>
<feature type="active site" description="Proton donor" evidence="6">
    <location>
        <position position="43"/>
    </location>
</feature>
<dbReference type="HOGENOM" id="CLU_089858_1_0_0"/>
<dbReference type="Gene3D" id="3.30.70.1900">
    <property type="match status" value="1"/>
</dbReference>
<dbReference type="Pfam" id="PF21350">
    <property type="entry name" value="Cas6_I-A"/>
    <property type="match status" value="1"/>
</dbReference>
<dbReference type="Gene3D" id="3.30.70.1890">
    <property type="match status" value="1"/>
</dbReference>
<evidence type="ECO:0000256" key="1">
    <source>
        <dbReference type="ARBA" id="ARBA00005937"/>
    </source>
</evidence>
<organism evidence="8 9">
    <name type="scientific">Mesotoga prima MesG1.Ag.4.2</name>
    <dbReference type="NCBI Taxonomy" id="660470"/>
    <lineage>
        <taxon>Bacteria</taxon>
        <taxon>Thermotogati</taxon>
        <taxon>Thermotogota</taxon>
        <taxon>Thermotogae</taxon>
        <taxon>Kosmotogales</taxon>
        <taxon>Kosmotogaceae</taxon>
        <taxon>Mesotoga</taxon>
    </lineage>
</organism>
<dbReference type="NCBIfam" id="TIGR01877">
    <property type="entry name" value="cas_cas6"/>
    <property type="match status" value="1"/>
</dbReference>
<dbReference type="RefSeq" id="WP_014731194.1">
    <property type="nucleotide sequence ID" value="NC_017934.1"/>
</dbReference>
<dbReference type="InterPro" id="IPR045747">
    <property type="entry name" value="CRISPR-assoc_prot_Cas6_N_sf"/>
</dbReference>
<dbReference type="GO" id="GO:0016788">
    <property type="term" value="F:hydrolase activity, acting on ester bonds"/>
    <property type="evidence" value="ECO:0007669"/>
    <property type="project" value="InterPro"/>
</dbReference>
<gene>
    <name evidence="8" type="ORF">Theba_1631</name>
</gene>
<sequence>MRVKLTLSGLKNKAVPRDHFHQLSGLIYAMIQKANPDYSKWLHDEGFLDGSKSFKFFCFSKLIPEKNAYIKAGDNGEMIVFTKDIAALYISSPVREIMQHLVDFLLLNREIRILNHNLVIQNAFASTESFESEEELFKCITPIVLSTRNDEHKTPFYLRAYQDPAQFGEFLTKNAREKFRVFSGRESSVSIVVDGEYVEKVGRKSNIRINIVDDIEVFGSVVPVKISGTGEEIAFLYDTGLGEKNSLGMGMIEIAGKRF</sequence>
<dbReference type="AlphaFoldDB" id="I2F5U2"/>
<feature type="domain" description="CRISPR associated protein Cas6 C-terminal" evidence="7">
    <location>
        <begin position="130"/>
        <end position="254"/>
    </location>
</feature>
<accession>I2F5U2</accession>
<reference evidence="8 9" key="1">
    <citation type="journal article" date="2012" name="Genome Biol. Evol.">
        <title>Genome Sequence of the Mesophilic Thermotogales Bacterium Mesotoga prima MesG1.Ag.4.2 Reveals the Largest Thermotogales Genome To Date.</title>
        <authorList>
            <person name="Zhaxybayeva O."/>
            <person name="Swithers K.S."/>
            <person name="Foght J."/>
            <person name="Green A.G."/>
            <person name="Bruce D."/>
            <person name="Detter C."/>
            <person name="Han S."/>
            <person name="Teshima H."/>
            <person name="Han J."/>
            <person name="Woyke T."/>
            <person name="Pitluck S."/>
            <person name="Nolan M."/>
            <person name="Ivanova N."/>
            <person name="Pati A."/>
            <person name="Land M.L."/>
            <person name="Dlutek M."/>
            <person name="Doolittle W.F."/>
            <person name="Noll K.M."/>
            <person name="Nesbo C.L."/>
        </authorList>
    </citation>
    <scope>NUCLEOTIDE SEQUENCE [LARGE SCALE GENOMIC DNA]</scope>
    <source>
        <strain evidence="9">mesG1.Ag.4.2</strain>
    </source>
</reference>
<dbReference type="InterPro" id="IPR010156">
    <property type="entry name" value="CRISPR-assoc_prot_Cas6"/>
</dbReference>
<dbReference type="KEGG" id="mpg:Theba_1631"/>
<dbReference type="STRING" id="660470.Theba_1631"/>
<dbReference type="Pfam" id="PF01881">
    <property type="entry name" value="Cas_Cas6_C"/>
    <property type="match status" value="1"/>
</dbReference>
<evidence type="ECO:0000313" key="8">
    <source>
        <dbReference type="EMBL" id="AFK07295.1"/>
    </source>
</evidence>
<comment type="function">
    <text evidence="4">CRISPR (clustered regularly interspaced short palindromic repeat), is an adaptive immune system that provides protection against mobile genetic elements (viruses, transposable elements and conjugative plasmids). CRISPR clusters contain sequences complementary to antecedent mobile elements and target invading nucleic acids. CRISPR clusters are transcribed and processed into CRISPR RNA (crRNA).</text>
</comment>
<comment type="similarity">
    <text evidence="1 4">Belongs to the CRISPR-associated protein Cas6/Cse3/CasE family.</text>
</comment>
<dbReference type="eggNOG" id="COG1583">
    <property type="taxonomic scope" value="Bacteria"/>
</dbReference>
<dbReference type="EMBL" id="CP003532">
    <property type="protein sequence ID" value="AFK07295.1"/>
    <property type="molecule type" value="Genomic_DNA"/>
</dbReference>
<name>I2F5U2_9BACT</name>
<evidence type="ECO:0000256" key="4">
    <source>
        <dbReference type="PIRNR" id="PIRNR005054"/>
    </source>
</evidence>
<dbReference type="GO" id="GO:0051607">
    <property type="term" value="P:defense response to virus"/>
    <property type="evidence" value="ECO:0007669"/>
    <property type="project" value="UniProtKB-KW"/>
</dbReference>
<feature type="active site" description="Proton acceptor" evidence="6">
    <location>
        <position position="28"/>
    </location>
</feature>
<evidence type="ECO:0000256" key="2">
    <source>
        <dbReference type="ARBA" id="ARBA00022884"/>
    </source>
</evidence>
<keyword evidence="2" id="KW-0694">RNA-binding</keyword>
<dbReference type="PANTHER" id="PTHR36984">
    <property type="entry name" value="CRISPR-ASSOCIATED ENDORIBONUCLEASE CAS6 1"/>
    <property type="match status" value="1"/>
</dbReference>
<evidence type="ECO:0000256" key="5">
    <source>
        <dbReference type="PIRSR" id="PIRSR005054-1"/>
    </source>
</evidence>
<dbReference type="PANTHER" id="PTHR36984:SF1">
    <property type="entry name" value="CRISPR-ASSOCIATED ENDORIBONUCLEASE CAS6 1"/>
    <property type="match status" value="1"/>
</dbReference>
<protein>
    <recommendedName>
        <fullName evidence="4">CRISPR-associated endoribonuclease</fullName>
    </recommendedName>
</protein>